<evidence type="ECO:0008006" key="3">
    <source>
        <dbReference type="Google" id="ProtNLM"/>
    </source>
</evidence>
<dbReference type="InterPro" id="IPR011008">
    <property type="entry name" value="Dimeric_a/b-barrel"/>
</dbReference>
<proteinExistence type="predicted"/>
<dbReference type="OrthoDB" id="5728154at2"/>
<dbReference type="STRING" id="565045.NOR51B_807"/>
<reference evidence="2" key="1">
    <citation type="journal article" date="2013" name="BMC Microbiol.">
        <title>Taxonomy and evolution of bacteriochlorophyll a-containing members of the OM60/NOR5 clade of marine gammaproteobacteria: description of Luminiphilus syltensis gen. nov., sp. nov., reclassification of Haliea rubra as Pseudohaliea rubra gen. nov., comb. nov., and emendation of Chromatocurvus halotolerans.</title>
        <authorList>
            <person name="Spring S."/>
            <person name="Riedel T."/>
            <person name="Sproer C."/>
            <person name="Yan S."/>
            <person name="Harder J."/>
            <person name="Fuchs B.M."/>
        </authorList>
    </citation>
    <scope>NUCLEOTIDE SEQUENCE [LARGE SCALE GENOMIC DNA]</scope>
    <source>
        <strain evidence="2">NOR51-B</strain>
    </source>
</reference>
<dbReference type="HOGENOM" id="CLU_933177_0_0_6"/>
<keyword evidence="2" id="KW-1185">Reference proteome</keyword>
<dbReference type="RefSeq" id="WP_009019615.1">
    <property type="nucleotide sequence ID" value="NZ_DS999411.1"/>
</dbReference>
<evidence type="ECO:0000313" key="2">
    <source>
        <dbReference type="Proteomes" id="UP000004699"/>
    </source>
</evidence>
<accession>B8KYK4</accession>
<dbReference type="Gene3D" id="3.30.70.100">
    <property type="match status" value="1"/>
</dbReference>
<dbReference type="SUPFAM" id="SSF54909">
    <property type="entry name" value="Dimeric alpha+beta barrel"/>
    <property type="match status" value="1"/>
</dbReference>
<dbReference type="Proteomes" id="UP000004699">
    <property type="component" value="Unassembled WGS sequence"/>
</dbReference>
<sequence>MSNDSPAEFKVFAFLRRNAELLSHDDYRAAHVGFHCSITRRLKDIRGYTVNIHDEDTGLGDRLASLDSILVRNEPAGFLDLWDGFPAVHFDDRHAWVTSSEPEPTRVTEEGLVVDEDFSLGDTPYLFDRIGQSNEFRSYHTRMEEHVLLPVVRKESRPCKLIQFFRRRESLPEHDFRSRFFNEYLPLCANLPSLNGYISNVRYRDIDTAVNGYYPADHWCFSDEGRDFRESFYSLWDGANEIFVDALEDFESARSEHPDWRQIIALEDQLFDALWYVNVDENVIVMPNRQAAPSFYYR</sequence>
<dbReference type="EMBL" id="DS999411">
    <property type="protein sequence ID" value="EED34867.1"/>
    <property type="molecule type" value="Genomic_DNA"/>
</dbReference>
<dbReference type="AlphaFoldDB" id="B8KYK4"/>
<organism evidence="1 2">
    <name type="scientific">Luminiphilus syltensis NOR5-1B</name>
    <dbReference type="NCBI Taxonomy" id="565045"/>
    <lineage>
        <taxon>Bacteria</taxon>
        <taxon>Pseudomonadati</taxon>
        <taxon>Pseudomonadota</taxon>
        <taxon>Gammaproteobacteria</taxon>
        <taxon>Cellvibrionales</taxon>
        <taxon>Halieaceae</taxon>
        <taxon>Luminiphilus</taxon>
    </lineage>
</organism>
<protein>
    <recommendedName>
        <fullName evidence="3">EthD domain-containing protein</fullName>
    </recommendedName>
</protein>
<evidence type="ECO:0000313" key="1">
    <source>
        <dbReference type="EMBL" id="EED34867.1"/>
    </source>
</evidence>
<gene>
    <name evidence="1" type="ORF">NOR51B_807</name>
</gene>
<name>B8KYK4_9GAMM</name>